<comment type="caution">
    <text evidence="6">The sequence shown here is derived from an EMBL/GenBank/DDBJ whole genome shotgun (WGS) entry which is preliminary data.</text>
</comment>
<reference evidence="6" key="1">
    <citation type="submission" date="2018-11" db="EMBL/GenBank/DDBJ databases">
        <authorList>
            <person name="Alioto T."/>
            <person name="Alioto T."/>
        </authorList>
    </citation>
    <scope>NUCLEOTIDE SEQUENCE</scope>
</reference>
<feature type="transmembrane region" description="Helical" evidence="3">
    <location>
        <begin position="458"/>
        <end position="478"/>
    </location>
</feature>
<feature type="domain" description="Glycosyl hydrolase family 63 N-terminal" evidence="4">
    <location>
        <begin position="502"/>
        <end position="604"/>
    </location>
</feature>
<dbReference type="PANTHER" id="PTHR10412">
    <property type="entry name" value="MANNOSYL-OLIGOSACCHARIDE GLUCOSIDASE"/>
    <property type="match status" value="1"/>
</dbReference>
<keyword evidence="7" id="KW-1185">Reference proteome</keyword>
<dbReference type="OrthoDB" id="6150335at2759"/>
<dbReference type="Gene3D" id="2.70.98.110">
    <property type="entry name" value="Glycosyl hydrolase family 63, N-terminal domain"/>
    <property type="match status" value="1"/>
</dbReference>
<dbReference type="PANTHER" id="PTHR10412:SF11">
    <property type="entry name" value="MANNOSYL-OLIGOSACCHARIDE GLUCOSIDASE"/>
    <property type="match status" value="1"/>
</dbReference>
<dbReference type="AlphaFoldDB" id="A0A8B6BFY5"/>
<protein>
    <recommendedName>
        <fullName evidence="3">Mannosyl-oligosaccharide glucosidase</fullName>
        <ecNumber evidence="3">3.2.1.106</ecNumber>
    </recommendedName>
</protein>
<sequence length="606" mass="69650">MAESGQTQLFRCKLVVLEVLTDILRDYMTHEGTAPKAIHKLVMNNKNLRHHFTSKELNVIQNLPSTGFKEFDISLMYKIAKTKLLALIIPDEPTHGWGSEPSPNEDTIGDNVMRIVNRRNELSHRKNATLLESEFKDFFEKFLDIGERAEKHLSRKDRSITSQIESDKTCCIDKDMEKKMDKLVRENEDLKSRVNYFNIDNMLMSDCDSGVPEVMLCMHHEQVGEVKVLVSEGTQTMIGCVQSRGSSEGTCSAELRMFGIENPTEKAKLVVKKKADINTDNISIKEARSGSLLIFLEIRNNLFKNDRSMEMEMKSFIDKLFDIAELKCSTYSQCNICLDIENDIDDDGREDYDDLVLSLDVQNSAFKTNESISQTFSQFISNVLTNMNGQHLKCKREFTAILDMTENEMISQFGQTEEAIAVKEEHGSQFGQAQTAIEEKQNIHLGHHQNNYMKKRKYLLIVFATIIVIVAVMSNHFYNSYLETIVVTPLDSPKINLNNSELFWGTYRSNLYFGMKTRSSRSPVIGLMWFEASVYEDAWQQDFPKIRHWCDETHNIPKYGWLKHDGNKFGLHEVVENTFMFNTQFVKRSGGTKGGDWTARITAWPK</sequence>
<dbReference type="GO" id="GO:0005789">
    <property type="term" value="C:endoplasmic reticulum membrane"/>
    <property type="evidence" value="ECO:0007669"/>
    <property type="project" value="UniProtKB-SubCell"/>
</dbReference>
<comment type="function">
    <text evidence="3">Cleaves the distal alpha 1,2-linked glucose residue from the Glc(3)Man(9)GlcNAc(2) oligosaccharide precursor.</text>
</comment>
<dbReference type="GO" id="GO:0006487">
    <property type="term" value="P:protein N-linked glycosylation"/>
    <property type="evidence" value="ECO:0007669"/>
    <property type="project" value="UniProtKB-UniRule"/>
</dbReference>
<name>A0A8B6BFY5_MYTGA</name>
<organism evidence="6 7">
    <name type="scientific">Mytilus galloprovincialis</name>
    <name type="common">Mediterranean mussel</name>
    <dbReference type="NCBI Taxonomy" id="29158"/>
    <lineage>
        <taxon>Eukaryota</taxon>
        <taxon>Metazoa</taxon>
        <taxon>Spiralia</taxon>
        <taxon>Lophotrochozoa</taxon>
        <taxon>Mollusca</taxon>
        <taxon>Bivalvia</taxon>
        <taxon>Autobranchia</taxon>
        <taxon>Pteriomorphia</taxon>
        <taxon>Mytilida</taxon>
        <taxon>Mytiloidea</taxon>
        <taxon>Mytilidae</taxon>
        <taxon>Mytilinae</taxon>
        <taxon>Mytilus</taxon>
    </lineage>
</organism>
<dbReference type="Pfam" id="PF18738">
    <property type="entry name" value="HEPN_DZIP3"/>
    <property type="match status" value="1"/>
</dbReference>
<evidence type="ECO:0000259" key="5">
    <source>
        <dbReference type="Pfam" id="PF18738"/>
    </source>
</evidence>
<comment type="subcellular location">
    <subcellularLocation>
        <location evidence="3">Endoplasmic reticulum membrane</location>
        <topology evidence="3">Single-pass type II membrane protein</topology>
    </subcellularLocation>
</comment>
<keyword evidence="3" id="KW-0472">Membrane</keyword>
<dbReference type="InterPro" id="IPR038518">
    <property type="entry name" value="Glyco_hydro_63N_sf"/>
</dbReference>
<evidence type="ECO:0000259" key="4">
    <source>
        <dbReference type="Pfam" id="PF16923"/>
    </source>
</evidence>
<evidence type="ECO:0000313" key="7">
    <source>
        <dbReference type="Proteomes" id="UP000596742"/>
    </source>
</evidence>
<dbReference type="Pfam" id="PF16923">
    <property type="entry name" value="Glyco_hydro_63N"/>
    <property type="match status" value="1"/>
</dbReference>
<accession>A0A8B6BFY5</accession>
<gene>
    <name evidence="6" type="ORF">MGAL_10B015984</name>
</gene>
<proteinExistence type="inferred from homology"/>
<evidence type="ECO:0000256" key="2">
    <source>
        <dbReference type="ARBA" id="ARBA00023295"/>
    </source>
</evidence>
<dbReference type="InterPro" id="IPR041249">
    <property type="entry name" value="HEPN_DZIP3"/>
</dbReference>
<dbReference type="InterPro" id="IPR004888">
    <property type="entry name" value="Glycoside_hydrolase_63"/>
</dbReference>
<feature type="domain" description="DZIP3-like HEPN" evidence="5">
    <location>
        <begin position="67"/>
        <end position="178"/>
    </location>
</feature>
<evidence type="ECO:0000256" key="3">
    <source>
        <dbReference type="RuleBase" id="RU368089"/>
    </source>
</evidence>
<dbReference type="GO" id="GO:0004573">
    <property type="term" value="F:Glc3Man9GlcNAc2 oligosaccharide glucosidase activity"/>
    <property type="evidence" value="ECO:0007669"/>
    <property type="project" value="UniProtKB-UniRule"/>
</dbReference>
<dbReference type="GO" id="GO:0009311">
    <property type="term" value="P:oligosaccharide metabolic process"/>
    <property type="evidence" value="ECO:0007669"/>
    <property type="project" value="UniProtKB-UniRule"/>
</dbReference>
<keyword evidence="3" id="KW-1133">Transmembrane helix</keyword>
<keyword evidence="3" id="KW-0256">Endoplasmic reticulum</keyword>
<comment type="catalytic activity">
    <reaction evidence="3">
        <text>N(4)-(alpha-D-Glc-(1-&gt;2)-alpha-D-Glc-(1-&gt;3)-alpha-D-Glc-(1-&gt;3)-alpha-D-Man-(1-&gt;2)-alpha-D-Man-(1-&gt;2)-alpha-D-Man-(1-&gt;3)-[alpha-D-Man-(1-&gt;2)-alpha-D-Man-(1-&gt;3)-[alpha-D-Man-(1-&gt;2)-alpha-D-Man-(1-&gt;6)]-alpha-D-Man-(1-&gt;6)]-beta-D-Man-(1-&gt;4)-beta-D-GlcNAc-(1-&gt;4)-beta-D-GlcNAc)-L-asparaginyl-[protein] + H2O = N(4)-(alpha-D-Glc-(1-&gt;3)-alpha-D-Glc-(1-&gt;3)-alpha-D-Man-(1-&gt;2)-alpha-D-Man-(1-&gt;2)-alpha-D-Man-(1-&gt;3)-[alpha-D-Man-(1-&gt;2)-alpha-D-Man-(1-&gt;3)-[alpha-D-Man-(1-&gt;2)-alpha-D-Man-(1-&gt;6)]-alpha-D-Man-(1-&gt;6)]-beta-D-Man-(1-&gt;4)-beta-D-GlcNAc-(1-&gt;4)-beta-D-GlcNAc)-L-asparaginyl-[protein] + beta-D-glucose</text>
        <dbReference type="Rhea" id="RHEA:55988"/>
        <dbReference type="Rhea" id="RHEA-COMP:12806"/>
        <dbReference type="Rhea" id="RHEA-COMP:14355"/>
        <dbReference type="ChEBI" id="CHEBI:15377"/>
        <dbReference type="ChEBI" id="CHEBI:15903"/>
        <dbReference type="ChEBI" id="CHEBI:59082"/>
        <dbReference type="ChEBI" id="CHEBI:132537"/>
        <dbReference type="EC" id="3.2.1.106"/>
    </reaction>
</comment>
<dbReference type="InterPro" id="IPR031631">
    <property type="entry name" value="Glyco_hydro_63N"/>
</dbReference>
<keyword evidence="3" id="KW-0812">Transmembrane</keyword>
<evidence type="ECO:0000313" key="6">
    <source>
        <dbReference type="EMBL" id="VDH90224.1"/>
    </source>
</evidence>
<keyword evidence="2 3" id="KW-0326">Glycosidase</keyword>
<evidence type="ECO:0000256" key="1">
    <source>
        <dbReference type="ARBA" id="ARBA00022801"/>
    </source>
</evidence>
<dbReference type="EC" id="3.2.1.106" evidence="3"/>
<dbReference type="EMBL" id="UYJE01000103">
    <property type="protein sequence ID" value="VDH90224.1"/>
    <property type="molecule type" value="Genomic_DNA"/>
</dbReference>
<keyword evidence="1 3" id="KW-0378">Hydrolase</keyword>
<dbReference type="Proteomes" id="UP000596742">
    <property type="component" value="Unassembled WGS sequence"/>
</dbReference>
<comment type="similarity">
    <text evidence="3">Belongs to the glycosyl hydrolase 63 family.</text>
</comment>
<feature type="non-terminal residue" evidence="6">
    <location>
        <position position="606"/>
    </location>
</feature>